<evidence type="ECO:0000256" key="4">
    <source>
        <dbReference type="ARBA" id="ARBA00023242"/>
    </source>
</evidence>
<feature type="compositionally biased region" description="Polar residues" evidence="7">
    <location>
        <begin position="148"/>
        <end position="170"/>
    </location>
</feature>
<dbReference type="PANTHER" id="PTHR24323">
    <property type="entry name" value="CEH-10 HOMEODOMAIN-CONTAINING HOMOLOG"/>
    <property type="match status" value="1"/>
</dbReference>
<dbReference type="SMART" id="SM00389">
    <property type="entry name" value="HOX"/>
    <property type="match status" value="1"/>
</dbReference>
<feature type="DNA-binding region" description="Homeobox" evidence="5">
    <location>
        <begin position="63"/>
        <end position="122"/>
    </location>
</feature>
<feature type="region of interest" description="Disordered" evidence="7">
    <location>
        <begin position="299"/>
        <end position="329"/>
    </location>
</feature>
<feature type="domain" description="Homeobox" evidence="8">
    <location>
        <begin position="61"/>
        <end position="121"/>
    </location>
</feature>
<keyword evidence="4 5" id="KW-0539">Nucleus</keyword>
<dbReference type="SUPFAM" id="SSF46689">
    <property type="entry name" value="Homeodomain-like"/>
    <property type="match status" value="1"/>
</dbReference>
<reference evidence="9 10" key="1">
    <citation type="submission" date="2024-03" db="EMBL/GenBank/DDBJ databases">
        <title>A high-quality draft genome sequence of Diaporthe vaccinii, a causative agent of upright dieback and viscid rot disease in cranberry plants.</title>
        <authorList>
            <person name="Sarrasin M."/>
            <person name="Lang B.F."/>
            <person name="Burger G."/>
        </authorList>
    </citation>
    <scope>NUCLEOTIDE SEQUENCE [LARGE SCALE GENOMIC DNA]</scope>
    <source>
        <strain evidence="9 10">IS7</strain>
    </source>
</reference>
<proteinExistence type="predicted"/>
<dbReference type="PROSITE" id="PS50071">
    <property type="entry name" value="HOMEOBOX_2"/>
    <property type="match status" value="1"/>
</dbReference>
<dbReference type="Proteomes" id="UP001600888">
    <property type="component" value="Unassembled WGS sequence"/>
</dbReference>
<evidence type="ECO:0000259" key="8">
    <source>
        <dbReference type="PROSITE" id="PS50071"/>
    </source>
</evidence>
<feature type="region of interest" description="Disordered" evidence="7">
    <location>
        <begin position="356"/>
        <end position="378"/>
    </location>
</feature>
<feature type="compositionally biased region" description="Basic and acidic residues" evidence="7">
    <location>
        <begin position="511"/>
        <end position="525"/>
    </location>
</feature>
<dbReference type="InterPro" id="IPR017970">
    <property type="entry name" value="Homeobox_CS"/>
</dbReference>
<dbReference type="Gene3D" id="1.10.10.60">
    <property type="entry name" value="Homeodomain-like"/>
    <property type="match status" value="1"/>
</dbReference>
<evidence type="ECO:0000313" key="10">
    <source>
        <dbReference type="Proteomes" id="UP001600888"/>
    </source>
</evidence>
<name>A0ABR4F0X4_9PEZI</name>
<gene>
    <name evidence="9" type="ORF">FJTKL_04279</name>
</gene>
<dbReference type="Pfam" id="PF00046">
    <property type="entry name" value="Homeodomain"/>
    <property type="match status" value="1"/>
</dbReference>
<evidence type="ECO:0000256" key="2">
    <source>
        <dbReference type="ARBA" id="ARBA00023125"/>
    </source>
</evidence>
<evidence type="ECO:0000256" key="1">
    <source>
        <dbReference type="ARBA" id="ARBA00004123"/>
    </source>
</evidence>
<feature type="compositionally biased region" description="Polar residues" evidence="7">
    <location>
        <begin position="462"/>
        <end position="480"/>
    </location>
</feature>
<feature type="compositionally biased region" description="Polar residues" evidence="7">
    <location>
        <begin position="13"/>
        <end position="34"/>
    </location>
</feature>
<evidence type="ECO:0000256" key="3">
    <source>
        <dbReference type="ARBA" id="ARBA00023155"/>
    </source>
</evidence>
<evidence type="ECO:0000313" key="9">
    <source>
        <dbReference type="EMBL" id="KAL2288176.1"/>
    </source>
</evidence>
<dbReference type="PANTHER" id="PTHR24323:SF7">
    <property type="entry name" value="HOMEOBOX DOMAIN-CONTAINING PROTEIN"/>
    <property type="match status" value="1"/>
</dbReference>
<keyword evidence="3 5" id="KW-0371">Homeobox</keyword>
<feature type="region of interest" description="Disordered" evidence="7">
    <location>
        <begin position="1"/>
        <end position="92"/>
    </location>
</feature>
<keyword evidence="2 5" id="KW-0238">DNA-binding</keyword>
<feature type="region of interest" description="Disordered" evidence="7">
    <location>
        <begin position="141"/>
        <end position="200"/>
    </location>
</feature>
<dbReference type="InterPro" id="IPR051775">
    <property type="entry name" value="Homeobox_domain"/>
</dbReference>
<protein>
    <recommendedName>
        <fullName evidence="8">Homeobox domain-containing protein</fullName>
    </recommendedName>
</protein>
<dbReference type="InterPro" id="IPR009057">
    <property type="entry name" value="Homeodomain-like_sf"/>
</dbReference>
<dbReference type="CDD" id="cd00086">
    <property type="entry name" value="homeodomain"/>
    <property type="match status" value="1"/>
</dbReference>
<feature type="compositionally biased region" description="Basic and acidic residues" evidence="7">
    <location>
        <begin position="37"/>
        <end position="50"/>
    </location>
</feature>
<evidence type="ECO:0000256" key="5">
    <source>
        <dbReference type="PROSITE-ProRule" id="PRU00108"/>
    </source>
</evidence>
<feature type="region of interest" description="Disordered" evidence="7">
    <location>
        <begin position="502"/>
        <end position="644"/>
    </location>
</feature>
<accession>A0ABR4F0X4</accession>
<evidence type="ECO:0000256" key="6">
    <source>
        <dbReference type="RuleBase" id="RU000682"/>
    </source>
</evidence>
<organism evidence="9 10">
    <name type="scientific">Diaporthe vaccinii</name>
    <dbReference type="NCBI Taxonomy" id="105482"/>
    <lineage>
        <taxon>Eukaryota</taxon>
        <taxon>Fungi</taxon>
        <taxon>Dikarya</taxon>
        <taxon>Ascomycota</taxon>
        <taxon>Pezizomycotina</taxon>
        <taxon>Sordariomycetes</taxon>
        <taxon>Sordariomycetidae</taxon>
        <taxon>Diaporthales</taxon>
        <taxon>Diaporthaceae</taxon>
        <taxon>Diaporthe</taxon>
        <taxon>Diaporthe eres species complex</taxon>
    </lineage>
</organism>
<dbReference type="EMBL" id="JBAWTH010000017">
    <property type="protein sequence ID" value="KAL2288176.1"/>
    <property type="molecule type" value="Genomic_DNA"/>
</dbReference>
<dbReference type="InterPro" id="IPR001356">
    <property type="entry name" value="HD"/>
</dbReference>
<sequence length="659" mass="70543">MSSQPTSPGPLPGSSQQQNENNGLPSSSPQSTADSAVHIDVDETRDRVDADSSFQSNSSERHPKGKRKRTAAKDKAILEAAYNANPKPDKAARLDIVKRVSLNEKEVQIWFQNRRQNDRRKSRPLSPQEIAALQYGGMQVLSSDPAPYSSSQPQMSGLPNSNTSPYQQPALQEAPDASPQAVAEHAQPETSAESTVELPEARHIRRESAVSMGGAVMSSSRPVEFTAGQPHQLYRSASVGYFANRLHAGTSYQANRRSPDSLRHEFLSAAVRPSSAAPVLPPPLSSGFRLSMSVEGKAELVPQPSPPRLSPSALSDSPPEPFDRPSLHRSRSAAACITLPPISTLTASLDTNASNPIVQAPASHHPQPRLPQSLHRSRSRDVHAWEMACEANIEPRDELTAYAARESSGSAIAAISLLRTLSSSSHSGISHGGGVLQPNGAKRNARPNAQPSHSAKKPKLSRASSSVGRLQTNFVNTTTDKPPVRREQTPVEFDDLKKGKVSILFSPGGNDSDKENWSPDKEGRHTFRGASRPANGRRPLPSEPTSKTTVGLQKPRRTVGRVLGDASNNRSLLGRARTAPTSRRKKGSTPVSIFEDGAAGGADAGAESSEGESENEDHGRDAVGDDEVERFMRGEVSPSKKGAASAIAGLLALSQGNWR</sequence>
<comment type="caution">
    <text evidence="9">The sequence shown here is derived from an EMBL/GenBank/DDBJ whole genome shotgun (WGS) entry which is preliminary data.</text>
</comment>
<comment type="subcellular location">
    <subcellularLocation>
        <location evidence="1 5 6">Nucleus</location>
    </subcellularLocation>
</comment>
<feature type="compositionally biased region" description="Basic and acidic residues" evidence="7">
    <location>
        <begin position="616"/>
        <end position="633"/>
    </location>
</feature>
<dbReference type="PROSITE" id="PS00027">
    <property type="entry name" value="HOMEOBOX_1"/>
    <property type="match status" value="1"/>
</dbReference>
<keyword evidence="10" id="KW-1185">Reference proteome</keyword>
<evidence type="ECO:0000256" key="7">
    <source>
        <dbReference type="SAM" id="MobiDB-lite"/>
    </source>
</evidence>
<feature type="region of interest" description="Disordered" evidence="7">
    <location>
        <begin position="423"/>
        <end position="490"/>
    </location>
</feature>